<dbReference type="GO" id="GO:0015086">
    <property type="term" value="F:cadmium ion transmembrane transporter activity"/>
    <property type="evidence" value="ECO:0007669"/>
    <property type="project" value="TreeGrafter"/>
</dbReference>
<feature type="transmembrane region" description="Helical" evidence="7">
    <location>
        <begin position="141"/>
        <end position="159"/>
    </location>
</feature>
<feature type="transmembrane region" description="Helical" evidence="7">
    <location>
        <begin position="377"/>
        <end position="403"/>
    </location>
</feature>
<dbReference type="Pfam" id="PF01566">
    <property type="entry name" value="Nramp"/>
    <property type="match status" value="1"/>
</dbReference>
<keyword evidence="6 7" id="KW-0472">Membrane</keyword>
<dbReference type="GO" id="GO:0015293">
    <property type="term" value="F:symporter activity"/>
    <property type="evidence" value="ECO:0007669"/>
    <property type="project" value="UniProtKB-KW"/>
</dbReference>
<keyword evidence="3 7" id="KW-0812">Transmembrane</keyword>
<keyword evidence="2" id="KW-0813">Transport</keyword>
<dbReference type="PRINTS" id="PR00173">
    <property type="entry name" value="EDTRNSPORT"/>
</dbReference>
<feature type="transmembrane region" description="Helical" evidence="7">
    <location>
        <begin position="112"/>
        <end position="129"/>
    </location>
</feature>
<dbReference type="PANTHER" id="PTHR11706">
    <property type="entry name" value="SOLUTE CARRIER PROTEIN FAMILY 11 MEMBER"/>
    <property type="match status" value="1"/>
</dbReference>
<dbReference type="GO" id="GO:0005384">
    <property type="term" value="F:manganese ion transmembrane transporter activity"/>
    <property type="evidence" value="ECO:0007669"/>
    <property type="project" value="TreeGrafter"/>
</dbReference>
<evidence type="ECO:0000256" key="7">
    <source>
        <dbReference type="SAM" id="Phobius"/>
    </source>
</evidence>
<evidence type="ECO:0000313" key="8">
    <source>
        <dbReference type="EMBL" id="CDX20067.1"/>
    </source>
</evidence>
<dbReference type="GO" id="GO:0005886">
    <property type="term" value="C:plasma membrane"/>
    <property type="evidence" value="ECO:0007669"/>
    <property type="project" value="TreeGrafter"/>
</dbReference>
<feature type="transmembrane region" description="Helical" evidence="7">
    <location>
        <begin position="221"/>
        <end position="246"/>
    </location>
</feature>
<feature type="transmembrane region" description="Helical" evidence="7">
    <location>
        <begin position="319"/>
        <end position="336"/>
    </location>
</feature>
<evidence type="ECO:0000313" key="9">
    <source>
        <dbReference type="Proteomes" id="UP000045285"/>
    </source>
</evidence>
<dbReference type="STRING" id="69974.MPLDJ20_70007"/>
<gene>
    <name evidence="8" type="ORF">MPL3356_300246</name>
</gene>
<dbReference type="InterPro" id="IPR001046">
    <property type="entry name" value="NRAMP_fam"/>
</dbReference>
<protein>
    <submittedName>
        <fullName evidence="8">Putative Mn2+/Fe2+ transporter protein</fullName>
    </submittedName>
</protein>
<keyword evidence="5 7" id="KW-1133">Transmembrane helix</keyword>
<feature type="transmembrane region" description="Helical" evidence="7">
    <location>
        <begin position="266"/>
        <end position="287"/>
    </location>
</feature>
<feature type="transmembrane region" description="Helical" evidence="7">
    <location>
        <begin position="37"/>
        <end position="59"/>
    </location>
</feature>
<evidence type="ECO:0000256" key="4">
    <source>
        <dbReference type="ARBA" id="ARBA00022847"/>
    </source>
</evidence>
<proteinExistence type="predicted"/>
<dbReference type="Proteomes" id="UP000045285">
    <property type="component" value="Unassembled WGS sequence"/>
</dbReference>
<name>A0A090DZ57_MESPL</name>
<feature type="transmembrane region" description="Helical" evidence="7">
    <location>
        <begin position="80"/>
        <end position="106"/>
    </location>
</feature>
<keyword evidence="4" id="KW-0769">Symport</keyword>
<evidence type="ECO:0000256" key="2">
    <source>
        <dbReference type="ARBA" id="ARBA00022448"/>
    </source>
</evidence>
<sequence>MKKLLEISLGVVTSVGGFLEVGSMATAAQAGALFGFQLIWAVVLGTICIIFLVEMAGRFAAVSHHTIADGIRERFGFNAFIWPLLATLLVNFLVLSAEIGGVAIAAELATGISFQWWALPVAFLAWLLLWKGTFGLIEKGVSMLGLVTLCFVVAAVMLRPEWKEVALGAVPSLPHHDTAKYWFMAVSILGASISPYLFMFYSSGAIEDQWDKSYLGANRAIAGLGMSFGGTISVGVLIVAAIVLGAHGVTEVDDYNQLPLMLIPMFGFWGFVLFVASLAIACFGATLEVALQQAYLVAQGFGWTWGEDLKPRDDPGFSLVYTSTLFLAAVPIALGLDPLKLTIFSMALTAASLPLTVVPFLFLLNDDRYVGKHRNGVVSNAAVIFVIALGFVLAVVTIPLQIFGGT</sequence>
<feature type="transmembrane region" description="Helical" evidence="7">
    <location>
        <begin position="342"/>
        <end position="365"/>
    </location>
</feature>
<accession>A0A090DZ57</accession>
<dbReference type="EMBL" id="CCMZ01000024">
    <property type="protein sequence ID" value="CDX20067.1"/>
    <property type="molecule type" value="Genomic_DNA"/>
</dbReference>
<evidence type="ECO:0000256" key="1">
    <source>
        <dbReference type="ARBA" id="ARBA00004141"/>
    </source>
</evidence>
<evidence type="ECO:0000256" key="6">
    <source>
        <dbReference type="ARBA" id="ARBA00023136"/>
    </source>
</evidence>
<comment type="subcellular location">
    <subcellularLocation>
        <location evidence="1">Membrane</location>
        <topology evidence="1">Multi-pass membrane protein</topology>
    </subcellularLocation>
</comment>
<keyword evidence="9" id="KW-1185">Reference proteome</keyword>
<feature type="transmembrane region" description="Helical" evidence="7">
    <location>
        <begin position="179"/>
        <end position="201"/>
    </location>
</feature>
<dbReference type="AlphaFoldDB" id="A0A090DZ57"/>
<dbReference type="PANTHER" id="PTHR11706:SF33">
    <property type="entry name" value="NATURAL RESISTANCE-ASSOCIATED MACROPHAGE PROTEIN 2"/>
    <property type="match status" value="1"/>
</dbReference>
<evidence type="ECO:0000256" key="5">
    <source>
        <dbReference type="ARBA" id="ARBA00022989"/>
    </source>
</evidence>
<dbReference type="GO" id="GO:0034755">
    <property type="term" value="P:iron ion transmembrane transport"/>
    <property type="evidence" value="ECO:0007669"/>
    <property type="project" value="TreeGrafter"/>
</dbReference>
<evidence type="ECO:0000256" key="3">
    <source>
        <dbReference type="ARBA" id="ARBA00022692"/>
    </source>
</evidence>
<reference evidence="9" key="1">
    <citation type="submission" date="2014-08" db="EMBL/GenBank/DDBJ databases">
        <authorList>
            <person name="Moulin L."/>
        </authorList>
    </citation>
    <scope>NUCLEOTIDE SEQUENCE [LARGE SCALE GENOMIC DNA]</scope>
</reference>
<organism evidence="8 9">
    <name type="scientific">Mesorhizobium plurifarium</name>
    <dbReference type="NCBI Taxonomy" id="69974"/>
    <lineage>
        <taxon>Bacteria</taxon>
        <taxon>Pseudomonadati</taxon>
        <taxon>Pseudomonadota</taxon>
        <taxon>Alphaproteobacteria</taxon>
        <taxon>Hyphomicrobiales</taxon>
        <taxon>Phyllobacteriaceae</taxon>
        <taxon>Mesorhizobium</taxon>
    </lineage>
</organism>